<proteinExistence type="predicted"/>
<evidence type="ECO:0000313" key="1">
    <source>
        <dbReference type="EMBL" id="SOC21409.1"/>
    </source>
</evidence>
<dbReference type="Proteomes" id="UP000219068">
    <property type="component" value="Unassembled WGS sequence"/>
</dbReference>
<dbReference type="RefSeq" id="WP_097052181.1">
    <property type="nucleotide sequence ID" value="NZ_OBMM01000003.1"/>
</dbReference>
<organism evidence="1 2">
    <name type="scientific">Thalassospira xiamenensis</name>
    <dbReference type="NCBI Taxonomy" id="220697"/>
    <lineage>
        <taxon>Bacteria</taxon>
        <taxon>Pseudomonadati</taxon>
        <taxon>Pseudomonadota</taxon>
        <taxon>Alphaproteobacteria</taxon>
        <taxon>Rhodospirillales</taxon>
        <taxon>Thalassospiraceae</taxon>
        <taxon>Thalassospira</taxon>
    </lineage>
</organism>
<sequence length="709" mass="77251">MDFKILKAHLADGGRLYLPTDTAKRARAIAAAVGMFATLGAGHMVMTAPVQAASASEAYVVNVDPASPATQESLNRIYTGLERAIDAQFPEASGKVAIFNPFNNTDDEIKRINSRLDIDDGAKLVEEIRQKRNEGYTGGEAFPLEVADGSARCLAYGWQYSPERQVTNSTMAYVILHEAVGHCLDAGVFPRYSKDSFSFEGQSSSMKNNEAVAMITGFDWEHRNGYGIDLDGAIAARNQGGTTERVYYRIGDELQIYKDLYADKLAPSKPQSQINFSNLRSGLERAFHVRSLSTETTESMRARMFNGLLVSIVDEAFRGANGELDAFGYEKWLGGHAALANTGKAQHAVRYQLNAEENSETSFPVNLKLGDDSFSFERTYAVLHQMSMKAPDDHILATLLNFCARHGGRFERAEFSAGRLSKAEIGAVSQFIEGVQSDPEYAARAAAGEITIFARRPDDEGNFTMARPGRQLPGDVSSLPHFRSDANNALNMGGRANGVIHQALALARTLEKQADLRAKPQLEEVLRHLEKVDGGIALSDDEIKEITGVLQSSFGHEAGLSYPVDFIGQLEGALQSAYAPAIGNVASTEFDASQLEDNDAVFDWISGKLSSDMEDGAKIVQFLSVGEKVTVHLQEADDHFSRAVISLKGDVLRYNHDGKLSTLGIARPAISKSTGEVQHVLMLDGVQVNATAEQVQTLFAPQAQENPWH</sequence>
<accession>A0A285TGY3</accession>
<name>A0A285TGY3_9PROT</name>
<protein>
    <submittedName>
        <fullName evidence="1">Uncharacterized protein</fullName>
    </submittedName>
</protein>
<evidence type="ECO:0000313" key="2">
    <source>
        <dbReference type="Proteomes" id="UP000219068"/>
    </source>
</evidence>
<dbReference type="EMBL" id="OBMM01000003">
    <property type="protein sequence ID" value="SOC21409.1"/>
    <property type="molecule type" value="Genomic_DNA"/>
</dbReference>
<reference evidence="1 2" key="1">
    <citation type="submission" date="2017-08" db="EMBL/GenBank/DDBJ databases">
        <authorList>
            <person name="de Groot N.N."/>
        </authorList>
    </citation>
    <scope>NUCLEOTIDE SEQUENCE [LARGE SCALE GENOMIC DNA]</scope>
    <source>
        <strain evidence="1 2">USBA 78</strain>
    </source>
</reference>
<dbReference type="AlphaFoldDB" id="A0A285TGY3"/>
<gene>
    <name evidence="1" type="ORF">SAMN05428964_103396</name>
</gene>